<keyword evidence="4 5" id="KW-0472">Membrane</keyword>
<proteinExistence type="predicted"/>
<evidence type="ECO:0000313" key="8">
    <source>
        <dbReference type="RefSeq" id="XP_019479420.1"/>
    </source>
</evidence>
<dbReference type="GO" id="GO:0005452">
    <property type="term" value="F:solute:inorganic anion antiporter activity"/>
    <property type="evidence" value="ECO:0007669"/>
    <property type="project" value="InterPro"/>
</dbReference>
<dbReference type="GO" id="GO:0008510">
    <property type="term" value="F:sodium:bicarbonate symporter activity"/>
    <property type="evidence" value="ECO:0007669"/>
    <property type="project" value="TreeGrafter"/>
</dbReference>
<dbReference type="Proteomes" id="UP000694851">
    <property type="component" value="Unplaced"/>
</dbReference>
<organism evidence="7 8">
    <name type="scientific">Hipposideros armiger</name>
    <name type="common">Great Himalayan leaf-nosed bat</name>
    <dbReference type="NCBI Taxonomy" id="186990"/>
    <lineage>
        <taxon>Eukaryota</taxon>
        <taxon>Metazoa</taxon>
        <taxon>Chordata</taxon>
        <taxon>Craniata</taxon>
        <taxon>Vertebrata</taxon>
        <taxon>Euteleostomi</taxon>
        <taxon>Mammalia</taxon>
        <taxon>Eutheria</taxon>
        <taxon>Laurasiatheria</taxon>
        <taxon>Chiroptera</taxon>
        <taxon>Yinpterochiroptera</taxon>
        <taxon>Rhinolophoidea</taxon>
        <taxon>Hipposideridae</taxon>
        <taxon>Hipposideros</taxon>
    </lineage>
</organism>
<dbReference type="Pfam" id="PF00955">
    <property type="entry name" value="HCO3_cotransp"/>
    <property type="match status" value="1"/>
</dbReference>
<gene>
    <name evidence="8" type="primary">LOC109371401</name>
</gene>
<dbReference type="OrthoDB" id="9804849at2759"/>
<dbReference type="PANTHER" id="PTHR11453:SF37">
    <property type="entry name" value="ELECTRONEUTRAL SODIUM BICARBONATE EXCHANGER 1"/>
    <property type="match status" value="1"/>
</dbReference>
<dbReference type="RefSeq" id="XP_019479420.1">
    <property type="nucleotide sequence ID" value="XM_019623875.1"/>
</dbReference>
<reference evidence="8" key="1">
    <citation type="submission" date="2025-08" db="UniProtKB">
        <authorList>
            <consortium name="RefSeq"/>
        </authorList>
    </citation>
    <scope>IDENTIFICATION</scope>
    <source>
        <tissue evidence="8">Muscle</tissue>
    </source>
</reference>
<dbReference type="InterPro" id="IPR011531">
    <property type="entry name" value="HCO3_transpt-like_TM_dom"/>
</dbReference>
<dbReference type="GeneID" id="109371401"/>
<sequence>MVSITGASRLNTFIPMPVLYGVFLYMGVSSLQGIQFFDRLKLFGMPAKHQPDFIYLRHVPLRKVHLFTLIQLTCLVLLWVIKASPAAIVFPMMVLALVFVRKVMDLCFSKRELSWLDDLMPESKKKKLDDAKKKAKEEEEAEKMLEMGGDKFSLESRKLLSSPGKSNSFRCDPSEINISDEMPKTTVWKALSMNSGNTKEKSLFN</sequence>
<dbReference type="InterPro" id="IPR003020">
    <property type="entry name" value="HCO3_transpt_euk"/>
</dbReference>
<keyword evidence="2 5" id="KW-0812">Transmembrane</keyword>
<protein>
    <submittedName>
        <fullName evidence="8">Electroneutral sodium bicarbonate exchanger 1-like</fullName>
    </submittedName>
</protein>
<keyword evidence="3 5" id="KW-1133">Transmembrane helix</keyword>
<feature type="domain" description="Bicarbonate transporter-like transmembrane" evidence="6">
    <location>
        <begin position="12"/>
        <end position="121"/>
    </location>
</feature>
<keyword evidence="7" id="KW-1185">Reference proteome</keyword>
<evidence type="ECO:0000256" key="1">
    <source>
        <dbReference type="ARBA" id="ARBA00004141"/>
    </source>
</evidence>
<feature type="transmembrane region" description="Helical" evidence="5">
    <location>
        <begin position="18"/>
        <end position="37"/>
    </location>
</feature>
<dbReference type="GO" id="GO:0005886">
    <property type="term" value="C:plasma membrane"/>
    <property type="evidence" value="ECO:0007669"/>
    <property type="project" value="TreeGrafter"/>
</dbReference>
<accession>A0A8B7PSM1</accession>
<dbReference type="AlphaFoldDB" id="A0A8B7PSM1"/>
<dbReference type="GO" id="GO:0006820">
    <property type="term" value="P:monoatomic anion transport"/>
    <property type="evidence" value="ECO:0007669"/>
    <property type="project" value="InterPro"/>
</dbReference>
<dbReference type="KEGG" id="hai:109371401"/>
<dbReference type="GO" id="GO:0051453">
    <property type="term" value="P:regulation of intracellular pH"/>
    <property type="evidence" value="ECO:0007669"/>
    <property type="project" value="TreeGrafter"/>
</dbReference>
<evidence type="ECO:0000256" key="3">
    <source>
        <dbReference type="ARBA" id="ARBA00022989"/>
    </source>
</evidence>
<feature type="transmembrane region" description="Helical" evidence="5">
    <location>
        <begin position="87"/>
        <end position="104"/>
    </location>
</feature>
<name>A0A8B7PSM1_HIPAR</name>
<dbReference type="PANTHER" id="PTHR11453">
    <property type="entry name" value="ANION EXCHANGE PROTEIN"/>
    <property type="match status" value="1"/>
</dbReference>
<evidence type="ECO:0000256" key="2">
    <source>
        <dbReference type="ARBA" id="ARBA00022692"/>
    </source>
</evidence>
<evidence type="ECO:0000313" key="7">
    <source>
        <dbReference type="Proteomes" id="UP000694851"/>
    </source>
</evidence>
<comment type="subcellular location">
    <subcellularLocation>
        <location evidence="1">Membrane</location>
        <topology evidence="1">Multi-pass membrane protein</topology>
    </subcellularLocation>
</comment>
<evidence type="ECO:0000259" key="6">
    <source>
        <dbReference type="Pfam" id="PF00955"/>
    </source>
</evidence>
<evidence type="ECO:0000256" key="4">
    <source>
        <dbReference type="ARBA" id="ARBA00023136"/>
    </source>
</evidence>
<evidence type="ECO:0000256" key="5">
    <source>
        <dbReference type="SAM" id="Phobius"/>
    </source>
</evidence>